<dbReference type="OrthoDB" id="10433014at2759"/>
<gene>
    <name evidence="1" type="ORF">MERR_LOCUS4497</name>
</gene>
<dbReference type="EMBL" id="CACVBM020000310">
    <property type="protein sequence ID" value="CAA7017262.1"/>
    <property type="molecule type" value="Genomic_DNA"/>
</dbReference>
<dbReference type="Proteomes" id="UP000467841">
    <property type="component" value="Unassembled WGS sequence"/>
</dbReference>
<comment type="caution">
    <text evidence="1">The sequence shown here is derived from an EMBL/GenBank/DDBJ whole genome shotgun (WGS) entry which is preliminary data.</text>
</comment>
<reference evidence="1" key="1">
    <citation type="submission" date="2020-01" db="EMBL/GenBank/DDBJ databases">
        <authorList>
            <person name="Mishra B."/>
        </authorList>
    </citation>
    <scope>NUCLEOTIDE SEQUENCE [LARGE SCALE GENOMIC DNA]</scope>
</reference>
<evidence type="ECO:0000313" key="2">
    <source>
        <dbReference type="Proteomes" id="UP000467841"/>
    </source>
</evidence>
<accession>A0A6D2HVJ7</accession>
<name>A0A6D2HVJ7_9BRAS</name>
<sequence length="88" mass="10463">MIQDIDLLSRTHIDEGAKYCGLDVKETASKILVEYLAKKVMGEMEPEAAKELTLCWRHFPKGWFRFSWNIPGNGFYRMMKHYRKKEYS</sequence>
<organism evidence="1 2">
    <name type="scientific">Microthlaspi erraticum</name>
    <dbReference type="NCBI Taxonomy" id="1685480"/>
    <lineage>
        <taxon>Eukaryota</taxon>
        <taxon>Viridiplantae</taxon>
        <taxon>Streptophyta</taxon>
        <taxon>Embryophyta</taxon>
        <taxon>Tracheophyta</taxon>
        <taxon>Spermatophyta</taxon>
        <taxon>Magnoliopsida</taxon>
        <taxon>eudicotyledons</taxon>
        <taxon>Gunneridae</taxon>
        <taxon>Pentapetalae</taxon>
        <taxon>rosids</taxon>
        <taxon>malvids</taxon>
        <taxon>Brassicales</taxon>
        <taxon>Brassicaceae</taxon>
        <taxon>Coluteocarpeae</taxon>
        <taxon>Microthlaspi</taxon>
    </lineage>
</organism>
<evidence type="ECO:0000313" key="1">
    <source>
        <dbReference type="EMBL" id="CAA7017262.1"/>
    </source>
</evidence>
<keyword evidence="2" id="KW-1185">Reference proteome</keyword>
<proteinExistence type="predicted"/>
<protein>
    <submittedName>
        <fullName evidence="1">Uncharacterized protein</fullName>
    </submittedName>
</protein>
<dbReference type="AlphaFoldDB" id="A0A6D2HVJ7"/>